<organism evidence="2 3">
    <name type="scientific">Nocardia tenerifensis</name>
    <dbReference type="NCBI Taxonomy" id="228006"/>
    <lineage>
        <taxon>Bacteria</taxon>
        <taxon>Bacillati</taxon>
        <taxon>Actinomycetota</taxon>
        <taxon>Actinomycetes</taxon>
        <taxon>Mycobacteriales</taxon>
        <taxon>Nocardiaceae</taxon>
        <taxon>Nocardia</taxon>
    </lineage>
</organism>
<dbReference type="RefSeq" id="WP_040731436.1">
    <property type="nucleotide sequence ID" value="NZ_QJKF01000003.1"/>
</dbReference>
<evidence type="ECO:0000259" key="1">
    <source>
        <dbReference type="Pfam" id="PF24731"/>
    </source>
</evidence>
<dbReference type="InterPro" id="IPR056100">
    <property type="entry name" value="DUF7683"/>
</dbReference>
<gene>
    <name evidence="2" type="ORF">DFR70_103373</name>
</gene>
<protein>
    <recommendedName>
        <fullName evidence="1">DUF7683 domain-containing protein</fullName>
    </recommendedName>
</protein>
<reference evidence="2 3" key="1">
    <citation type="submission" date="2018-05" db="EMBL/GenBank/DDBJ databases">
        <title>Genomic Encyclopedia of Type Strains, Phase IV (KMG-IV): sequencing the most valuable type-strain genomes for metagenomic binning, comparative biology and taxonomic classification.</title>
        <authorList>
            <person name="Goeker M."/>
        </authorList>
    </citation>
    <scope>NUCLEOTIDE SEQUENCE [LARGE SCALE GENOMIC DNA]</scope>
    <source>
        <strain evidence="2 3">DSM 44704</strain>
    </source>
</reference>
<dbReference type="Proteomes" id="UP000247569">
    <property type="component" value="Unassembled WGS sequence"/>
</dbReference>
<sequence length="76" mass="8731">MNYLEAYDKKTGTLVIEYPLPDLDLRTLKKFLGIEDGIEIYGHDVTSEQAAELGKHISDPFVVDEDCDYQVGFYRQ</sequence>
<dbReference type="Pfam" id="PF24731">
    <property type="entry name" value="DUF7683"/>
    <property type="match status" value="1"/>
</dbReference>
<comment type="caution">
    <text evidence="2">The sequence shown here is derived from an EMBL/GenBank/DDBJ whole genome shotgun (WGS) entry which is preliminary data.</text>
</comment>
<feature type="domain" description="DUF7683" evidence="1">
    <location>
        <begin position="1"/>
        <end position="71"/>
    </location>
</feature>
<keyword evidence="3" id="KW-1185">Reference proteome</keyword>
<proteinExistence type="predicted"/>
<evidence type="ECO:0000313" key="3">
    <source>
        <dbReference type="Proteomes" id="UP000247569"/>
    </source>
</evidence>
<name>A0A318K3I4_9NOCA</name>
<dbReference type="AlphaFoldDB" id="A0A318K3I4"/>
<evidence type="ECO:0000313" key="2">
    <source>
        <dbReference type="EMBL" id="PXX66624.1"/>
    </source>
</evidence>
<dbReference type="EMBL" id="QJKF01000003">
    <property type="protein sequence ID" value="PXX66624.1"/>
    <property type="molecule type" value="Genomic_DNA"/>
</dbReference>
<accession>A0A318K3I4</accession>
<dbReference type="OrthoDB" id="4557768at2"/>